<evidence type="ECO:0000313" key="3">
    <source>
        <dbReference type="Proteomes" id="UP000663444"/>
    </source>
</evidence>
<proteinExistence type="predicted"/>
<keyword evidence="2" id="KW-0645">Protease</keyword>
<feature type="signal peptide" evidence="1">
    <location>
        <begin position="1"/>
        <end position="26"/>
    </location>
</feature>
<dbReference type="KEGG" id="ares:IWH25_10540"/>
<accession>A0A974PVJ5</accession>
<feature type="chain" id="PRO_5036903031" evidence="1">
    <location>
        <begin position="27"/>
        <end position="141"/>
    </location>
</feature>
<dbReference type="EMBL" id="CP064781">
    <property type="protein sequence ID" value="QRJ62235.1"/>
    <property type="molecule type" value="Genomic_DNA"/>
</dbReference>
<protein>
    <submittedName>
        <fullName evidence="2">Carboxypeptidase regulatory-like domain-containing protein</fullName>
    </submittedName>
</protein>
<dbReference type="GO" id="GO:0004180">
    <property type="term" value="F:carboxypeptidase activity"/>
    <property type="evidence" value="ECO:0007669"/>
    <property type="project" value="UniProtKB-KW"/>
</dbReference>
<keyword evidence="3" id="KW-1185">Reference proteome</keyword>
<sequence>MKAWKTPGRAAALLLAGALSMLPAVAQDEEVQTAGNVSWVSGGTGEESRERLAALGTGFGFNLKVTFALAGGDYLSAVEVRIVDRAGKVVLQTTTEGPILLARLPAGSYDFFASVDGREQKQRLTVTAGKMGVTVFRWPAP</sequence>
<name>A0A974PVJ5_9RHOO</name>
<reference evidence="2" key="1">
    <citation type="submission" date="2020-11" db="EMBL/GenBank/DDBJ databases">
        <title>Azospira restricta DSM 18626 genome sequence.</title>
        <authorList>
            <person name="Moe W.M."/>
        </authorList>
    </citation>
    <scope>NUCLEOTIDE SEQUENCE</scope>
    <source>
        <strain evidence="2">DSM 18626</strain>
    </source>
</reference>
<keyword evidence="2" id="KW-0121">Carboxypeptidase</keyword>
<dbReference type="Proteomes" id="UP000663444">
    <property type="component" value="Chromosome"/>
</dbReference>
<dbReference type="AlphaFoldDB" id="A0A974PVJ5"/>
<evidence type="ECO:0000313" key="2">
    <source>
        <dbReference type="EMBL" id="QRJ62235.1"/>
    </source>
</evidence>
<gene>
    <name evidence="2" type="ORF">IWH25_10540</name>
</gene>
<keyword evidence="2" id="KW-0378">Hydrolase</keyword>
<keyword evidence="1" id="KW-0732">Signal</keyword>
<dbReference type="RefSeq" id="WP_203385763.1">
    <property type="nucleotide sequence ID" value="NZ_CP064781.1"/>
</dbReference>
<evidence type="ECO:0000256" key="1">
    <source>
        <dbReference type="SAM" id="SignalP"/>
    </source>
</evidence>
<organism evidence="2 3">
    <name type="scientific">Azospira restricta</name>
    <dbReference type="NCBI Taxonomy" id="404405"/>
    <lineage>
        <taxon>Bacteria</taxon>
        <taxon>Pseudomonadati</taxon>
        <taxon>Pseudomonadota</taxon>
        <taxon>Betaproteobacteria</taxon>
        <taxon>Rhodocyclales</taxon>
        <taxon>Rhodocyclaceae</taxon>
        <taxon>Azospira</taxon>
    </lineage>
</organism>